<keyword evidence="1" id="KW-0472">Membrane</keyword>
<dbReference type="KEGG" id="tet:TTHERM_000011249"/>
<keyword evidence="1" id="KW-0812">Transmembrane</keyword>
<organism evidence="1 2">
    <name type="scientific">Tetrahymena thermophila (strain SB210)</name>
    <dbReference type="NCBI Taxonomy" id="312017"/>
    <lineage>
        <taxon>Eukaryota</taxon>
        <taxon>Sar</taxon>
        <taxon>Alveolata</taxon>
        <taxon>Ciliophora</taxon>
        <taxon>Intramacronucleata</taxon>
        <taxon>Oligohymenophorea</taxon>
        <taxon>Hymenostomatida</taxon>
        <taxon>Tetrahymenina</taxon>
        <taxon>Tetrahymenidae</taxon>
        <taxon>Tetrahymena</taxon>
    </lineage>
</organism>
<dbReference type="Proteomes" id="UP000009168">
    <property type="component" value="Unassembled WGS sequence"/>
</dbReference>
<protein>
    <submittedName>
        <fullName evidence="1">Transmembrane protein, putative</fullName>
    </submittedName>
</protein>
<dbReference type="RefSeq" id="XP_012651113.1">
    <property type="nucleotide sequence ID" value="XM_012795659.1"/>
</dbReference>
<gene>
    <name evidence="1" type="ORF">TTHERM_000011249</name>
</gene>
<dbReference type="AlphaFoldDB" id="W7XLI1"/>
<evidence type="ECO:0000313" key="1">
    <source>
        <dbReference type="EMBL" id="EWS76329.1"/>
    </source>
</evidence>
<proteinExistence type="predicted"/>
<name>W7XLI1_TETTS</name>
<dbReference type="GeneID" id="24436794"/>
<evidence type="ECO:0000313" key="2">
    <source>
        <dbReference type="Proteomes" id="UP000009168"/>
    </source>
</evidence>
<dbReference type="EMBL" id="GG662845">
    <property type="protein sequence ID" value="EWS76329.1"/>
    <property type="molecule type" value="Genomic_DNA"/>
</dbReference>
<keyword evidence="2" id="KW-1185">Reference proteome</keyword>
<sequence>MIKLLKIKIMKPRNINPTLLLVFFTLIMRILTNTQSRIFMNRQPPRYYFKINSIQKLLKIVQICFKVAFKIVNQIILWVYASKKCKEVCSIIFNSNQCLQMLLLGLKMIFICQNPLKILIKQKTFFTYKDQDYNQQYSQINLQILQITAI</sequence>
<accession>W7XLI1</accession>
<dbReference type="InParanoid" id="W7XLI1"/>
<reference evidence="2" key="1">
    <citation type="journal article" date="2006" name="PLoS Biol.">
        <title>Macronuclear genome sequence of the ciliate Tetrahymena thermophila, a model eukaryote.</title>
        <authorList>
            <person name="Eisen J.A."/>
            <person name="Coyne R.S."/>
            <person name="Wu M."/>
            <person name="Wu D."/>
            <person name="Thiagarajan M."/>
            <person name="Wortman J.R."/>
            <person name="Badger J.H."/>
            <person name="Ren Q."/>
            <person name="Amedeo P."/>
            <person name="Jones K.M."/>
            <person name="Tallon L.J."/>
            <person name="Delcher A.L."/>
            <person name="Salzberg S.L."/>
            <person name="Silva J.C."/>
            <person name="Haas B.J."/>
            <person name="Majoros W.H."/>
            <person name="Farzad M."/>
            <person name="Carlton J.M."/>
            <person name="Smith R.K. Jr."/>
            <person name="Garg J."/>
            <person name="Pearlman R.E."/>
            <person name="Karrer K.M."/>
            <person name="Sun L."/>
            <person name="Manning G."/>
            <person name="Elde N.C."/>
            <person name="Turkewitz A.P."/>
            <person name="Asai D.J."/>
            <person name="Wilkes D.E."/>
            <person name="Wang Y."/>
            <person name="Cai H."/>
            <person name="Collins K."/>
            <person name="Stewart B.A."/>
            <person name="Lee S.R."/>
            <person name="Wilamowska K."/>
            <person name="Weinberg Z."/>
            <person name="Ruzzo W.L."/>
            <person name="Wloga D."/>
            <person name="Gaertig J."/>
            <person name="Frankel J."/>
            <person name="Tsao C.-C."/>
            <person name="Gorovsky M.A."/>
            <person name="Keeling P.J."/>
            <person name="Waller R.F."/>
            <person name="Patron N.J."/>
            <person name="Cherry J.M."/>
            <person name="Stover N.A."/>
            <person name="Krieger C.J."/>
            <person name="del Toro C."/>
            <person name="Ryder H.F."/>
            <person name="Williamson S.C."/>
            <person name="Barbeau R.A."/>
            <person name="Hamilton E.P."/>
            <person name="Orias E."/>
        </authorList>
    </citation>
    <scope>NUCLEOTIDE SEQUENCE [LARGE SCALE GENOMIC DNA]</scope>
    <source>
        <strain evidence="2">SB210</strain>
    </source>
</reference>